<dbReference type="Proteomes" id="UP000765509">
    <property type="component" value="Unassembled WGS sequence"/>
</dbReference>
<comment type="caution">
    <text evidence="1">The sequence shown here is derived from an EMBL/GenBank/DDBJ whole genome shotgun (WGS) entry which is preliminary data.</text>
</comment>
<sequence length="141" mass="16043">MEEVQLILSRLHPEIIVTIVNSNTVKNAKLLWTKIHGKVASQKVINRGRTWVRWECLHFNGNIEEHVKECSNILFNIAGIGIVMPPDIMAYSILEKIRRDSNTNDHVIGSMVLTMSSSINPQLVSDKLSEFLQQKSTKDTF</sequence>
<evidence type="ECO:0000313" key="2">
    <source>
        <dbReference type="Proteomes" id="UP000765509"/>
    </source>
</evidence>
<gene>
    <name evidence="1" type="ORF">O181_060600</name>
</gene>
<evidence type="ECO:0000313" key="1">
    <source>
        <dbReference type="EMBL" id="MBW0520885.1"/>
    </source>
</evidence>
<organism evidence="1 2">
    <name type="scientific">Austropuccinia psidii MF-1</name>
    <dbReference type="NCBI Taxonomy" id="1389203"/>
    <lineage>
        <taxon>Eukaryota</taxon>
        <taxon>Fungi</taxon>
        <taxon>Dikarya</taxon>
        <taxon>Basidiomycota</taxon>
        <taxon>Pucciniomycotina</taxon>
        <taxon>Pucciniomycetes</taxon>
        <taxon>Pucciniales</taxon>
        <taxon>Sphaerophragmiaceae</taxon>
        <taxon>Austropuccinia</taxon>
    </lineage>
</organism>
<proteinExistence type="predicted"/>
<accession>A0A9Q3HZR4</accession>
<dbReference type="EMBL" id="AVOT02028404">
    <property type="protein sequence ID" value="MBW0520885.1"/>
    <property type="molecule type" value="Genomic_DNA"/>
</dbReference>
<reference evidence="1" key="1">
    <citation type="submission" date="2021-03" db="EMBL/GenBank/DDBJ databases">
        <title>Draft genome sequence of rust myrtle Austropuccinia psidii MF-1, a brazilian biotype.</title>
        <authorList>
            <person name="Quecine M.C."/>
            <person name="Pachon D.M.R."/>
            <person name="Bonatelli M.L."/>
            <person name="Correr F.H."/>
            <person name="Franceschini L.M."/>
            <person name="Leite T.F."/>
            <person name="Margarido G.R.A."/>
            <person name="Almeida C.A."/>
            <person name="Ferrarezi J.A."/>
            <person name="Labate C.A."/>
        </authorList>
    </citation>
    <scope>NUCLEOTIDE SEQUENCE</scope>
    <source>
        <strain evidence="1">MF-1</strain>
    </source>
</reference>
<dbReference type="AlphaFoldDB" id="A0A9Q3HZR4"/>
<dbReference type="OrthoDB" id="2513437at2759"/>
<keyword evidence="2" id="KW-1185">Reference proteome</keyword>
<protein>
    <submittedName>
        <fullName evidence="1">Uncharacterized protein</fullName>
    </submittedName>
</protein>
<name>A0A9Q3HZR4_9BASI</name>